<dbReference type="PANTHER" id="PTHR46796:SF6">
    <property type="entry name" value="ARAC SUBFAMILY"/>
    <property type="match status" value="1"/>
</dbReference>
<keyword evidence="2" id="KW-0238">DNA-binding</keyword>
<proteinExistence type="predicted"/>
<evidence type="ECO:0000256" key="1">
    <source>
        <dbReference type="ARBA" id="ARBA00023015"/>
    </source>
</evidence>
<keyword evidence="1" id="KW-0805">Transcription regulation</keyword>
<dbReference type="GO" id="GO:0043565">
    <property type="term" value="F:sequence-specific DNA binding"/>
    <property type="evidence" value="ECO:0007669"/>
    <property type="project" value="InterPro"/>
</dbReference>
<reference evidence="5 6" key="1">
    <citation type="submission" date="2019-08" db="EMBL/GenBank/DDBJ databases">
        <authorList>
            <person name="Peeters C."/>
        </authorList>
    </citation>
    <scope>NUCLEOTIDE SEQUENCE [LARGE SCALE GENOMIC DNA]</scope>
    <source>
        <strain evidence="5 6">LMG 31115</strain>
    </source>
</reference>
<evidence type="ECO:0000313" key="6">
    <source>
        <dbReference type="Proteomes" id="UP000333828"/>
    </source>
</evidence>
<dbReference type="EMBL" id="CABPSI010000001">
    <property type="protein sequence ID" value="VVD84052.1"/>
    <property type="molecule type" value="Genomic_DNA"/>
</dbReference>
<dbReference type="PANTHER" id="PTHR46796">
    <property type="entry name" value="HTH-TYPE TRANSCRIPTIONAL ACTIVATOR RHAS-RELATED"/>
    <property type="match status" value="1"/>
</dbReference>
<evidence type="ECO:0000256" key="3">
    <source>
        <dbReference type="ARBA" id="ARBA00023163"/>
    </source>
</evidence>
<dbReference type="InterPro" id="IPR020449">
    <property type="entry name" value="Tscrpt_reg_AraC-type_HTH"/>
</dbReference>
<dbReference type="RefSeq" id="WP_254439425.1">
    <property type="nucleotide sequence ID" value="NZ_CABPSI010000001.1"/>
</dbReference>
<dbReference type="SMART" id="SM00342">
    <property type="entry name" value="HTH_ARAC"/>
    <property type="match status" value="1"/>
</dbReference>
<dbReference type="InterPro" id="IPR050204">
    <property type="entry name" value="AraC_XylS_family_regulators"/>
</dbReference>
<dbReference type="AlphaFoldDB" id="A0A5E4T9X8"/>
<dbReference type="SUPFAM" id="SSF46689">
    <property type="entry name" value="Homeodomain-like"/>
    <property type="match status" value="2"/>
</dbReference>
<dbReference type="InterPro" id="IPR009057">
    <property type="entry name" value="Homeodomain-like_sf"/>
</dbReference>
<name>A0A5E4T9X8_9BURK</name>
<organism evidence="5 6">
    <name type="scientific">Pandoraea iniqua</name>
    <dbReference type="NCBI Taxonomy" id="2508288"/>
    <lineage>
        <taxon>Bacteria</taxon>
        <taxon>Pseudomonadati</taxon>
        <taxon>Pseudomonadota</taxon>
        <taxon>Betaproteobacteria</taxon>
        <taxon>Burkholderiales</taxon>
        <taxon>Burkholderiaceae</taxon>
        <taxon>Pandoraea</taxon>
    </lineage>
</organism>
<evidence type="ECO:0000313" key="5">
    <source>
        <dbReference type="EMBL" id="VVD84052.1"/>
    </source>
</evidence>
<dbReference type="Proteomes" id="UP000333828">
    <property type="component" value="Unassembled WGS sequence"/>
</dbReference>
<keyword evidence="6" id="KW-1185">Reference proteome</keyword>
<protein>
    <submittedName>
        <fullName evidence="5">Virulence regulon transcriptional activator VirF</fullName>
    </submittedName>
</protein>
<evidence type="ECO:0000259" key="4">
    <source>
        <dbReference type="PROSITE" id="PS01124"/>
    </source>
</evidence>
<keyword evidence="3" id="KW-0804">Transcription</keyword>
<dbReference type="PROSITE" id="PS01124">
    <property type="entry name" value="HTH_ARAC_FAMILY_2"/>
    <property type="match status" value="1"/>
</dbReference>
<sequence>MSTVRFLISRNDTNLKVNGLVQALPAGSMTATSSDAETDASDGTTAHDFHVCDLQALYPDVVDLLDRRPLGVFHRQAARTLLLEPSMLDVAVALQNIDRMAMLRFFYVYCLCRDQRYFSAMLRQSIAGSHALFDFVEANFHKPWPVGRLADEFGMPLRKFRYLFQQTYGMPAKQWLLERRLRLARDLLLSTRHKVLDIALECGFTNHAHFTDTFRKRFDCAPTEIRLGAPPLRGGQRVAMTRADSYAAMRADLVAGHGALADGGVV</sequence>
<dbReference type="Pfam" id="PF12833">
    <property type="entry name" value="HTH_18"/>
    <property type="match status" value="1"/>
</dbReference>
<dbReference type="PRINTS" id="PR00032">
    <property type="entry name" value="HTHARAC"/>
</dbReference>
<gene>
    <name evidence="5" type="primary">virF_1</name>
    <name evidence="5" type="ORF">PIN31115_01262</name>
</gene>
<feature type="domain" description="HTH araC/xylS-type" evidence="4">
    <location>
        <begin position="130"/>
        <end position="228"/>
    </location>
</feature>
<dbReference type="InterPro" id="IPR018060">
    <property type="entry name" value="HTH_AraC"/>
</dbReference>
<evidence type="ECO:0000256" key="2">
    <source>
        <dbReference type="ARBA" id="ARBA00023125"/>
    </source>
</evidence>
<accession>A0A5E4T9X8</accession>
<dbReference type="GO" id="GO:0003700">
    <property type="term" value="F:DNA-binding transcription factor activity"/>
    <property type="evidence" value="ECO:0007669"/>
    <property type="project" value="InterPro"/>
</dbReference>
<dbReference type="Gene3D" id="1.10.10.60">
    <property type="entry name" value="Homeodomain-like"/>
    <property type="match status" value="1"/>
</dbReference>
<dbReference type="PROSITE" id="PS00041">
    <property type="entry name" value="HTH_ARAC_FAMILY_1"/>
    <property type="match status" value="1"/>
</dbReference>
<dbReference type="InterPro" id="IPR018062">
    <property type="entry name" value="HTH_AraC-typ_CS"/>
</dbReference>